<keyword evidence="2" id="KW-0677">Repeat</keyword>
<dbReference type="Proteomes" id="UP000838412">
    <property type="component" value="Chromosome 16"/>
</dbReference>
<dbReference type="Pfam" id="PF00651">
    <property type="entry name" value="BTB"/>
    <property type="match status" value="1"/>
</dbReference>
<dbReference type="OrthoDB" id="6678352at2759"/>
<reference evidence="5" key="1">
    <citation type="submission" date="2022-01" db="EMBL/GenBank/DDBJ databases">
        <authorList>
            <person name="Braso-Vives M."/>
        </authorList>
    </citation>
    <scope>NUCLEOTIDE SEQUENCE</scope>
</reference>
<dbReference type="Pfam" id="PF01344">
    <property type="entry name" value="Kelch_1"/>
    <property type="match status" value="1"/>
</dbReference>
<dbReference type="InterPro" id="IPR000210">
    <property type="entry name" value="BTB/POZ_dom"/>
</dbReference>
<dbReference type="PANTHER" id="PTHR45632">
    <property type="entry name" value="LD33804P"/>
    <property type="match status" value="1"/>
</dbReference>
<accession>A0A8J9Z659</accession>
<dbReference type="InterPro" id="IPR006652">
    <property type="entry name" value="Kelch_1"/>
</dbReference>
<dbReference type="SMART" id="SM00875">
    <property type="entry name" value="BACK"/>
    <property type="match status" value="1"/>
</dbReference>
<evidence type="ECO:0000256" key="1">
    <source>
        <dbReference type="ARBA" id="ARBA00022441"/>
    </source>
</evidence>
<dbReference type="InterPro" id="IPR015915">
    <property type="entry name" value="Kelch-typ_b-propeller"/>
</dbReference>
<organism evidence="5 6">
    <name type="scientific">Branchiostoma lanceolatum</name>
    <name type="common">Common lancelet</name>
    <name type="synonym">Amphioxus lanceolatum</name>
    <dbReference type="NCBI Taxonomy" id="7740"/>
    <lineage>
        <taxon>Eukaryota</taxon>
        <taxon>Metazoa</taxon>
        <taxon>Chordata</taxon>
        <taxon>Cephalochordata</taxon>
        <taxon>Leptocardii</taxon>
        <taxon>Amphioxiformes</taxon>
        <taxon>Branchiostomatidae</taxon>
        <taxon>Branchiostoma</taxon>
    </lineage>
</organism>
<keyword evidence="6" id="KW-1185">Reference proteome</keyword>
<keyword evidence="1" id="KW-0880">Kelch repeat</keyword>
<protein>
    <submittedName>
        <fullName evidence="5">KLHL31 protein</fullName>
    </submittedName>
</protein>
<dbReference type="SUPFAM" id="SSF117281">
    <property type="entry name" value="Kelch motif"/>
    <property type="match status" value="1"/>
</dbReference>
<evidence type="ECO:0000256" key="2">
    <source>
        <dbReference type="ARBA" id="ARBA00022737"/>
    </source>
</evidence>
<dbReference type="Gene3D" id="1.25.40.420">
    <property type="match status" value="1"/>
</dbReference>
<dbReference type="PROSITE" id="PS50097">
    <property type="entry name" value="BTB"/>
    <property type="match status" value="1"/>
</dbReference>
<feature type="domain" description="BTB" evidence="4">
    <location>
        <begin position="85"/>
        <end position="152"/>
    </location>
</feature>
<name>A0A8J9Z659_BRALA</name>
<dbReference type="InterPro" id="IPR011333">
    <property type="entry name" value="SKP1/BTB/POZ_sf"/>
</dbReference>
<dbReference type="PANTHER" id="PTHR45632:SF17">
    <property type="entry name" value="KELCH-LIKE PROTEIN 31"/>
    <property type="match status" value="1"/>
</dbReference>
<dbReference type="GO" id="GO:0005737">
    <property type="term" value="C:cytoplasm"/>
    <property type="evidence" value="ECO:0007669"/>
    <property type="project" value="UniProtKB-ARBA"/>
</dbReference>
<dbReference type="SMART" id="SM00612">
    <property type="entry name" value="Kelch"/>
    <property type="match status" value="6"/>
</dbReference>
<evidence type="ECO:0000256" key="3">
    <source>
        <dbReference type="SAM" id="MobiDB-lite"/>
    </source>
</evidence>
<dbReference type="InterPro" id="IPR011705">
    <property type="entry name" value="BACK"/>
</dbReference>
<dbReference type="Pfam" id="PF07707">
    <property type="entry name" value="BACK"/>
    <property type="match status" value="1"/>
</dbReference>
<dbReference type="FunFam" id="1.25.40.420:FF:000001">
    <property type="entry name" value="Kelch-like family member 12"/>
    <property type="match status" value="1"/>
</dbReference>
<dbReference type="PIRSF" id="PIRSF037037">
    <property type="entry name" value="Kelch-like_protein_gigaxonin"/>
    <property type="match status" value="1"/>
</dbReference>
<dbReference type="EMBL" id="OV696701">
    <property type="protein sequence ID" value="CAH1248041.1"/>
    <property type="molecule type" value="Genomic_DNA"/>
</dbReference>
<dbReference type="AlphaFoldDB" id="A0A8J9Z659"/>
<proteinExistence type="predicted"/>
<evidence type="ECO:0000313" key="6">
    <source>
        <dbReference type="Proteomes" id="UP000838412"/>
    </source>
</evidence>
<dbReference type="Gene3D" id="3.30.710.10">
    <property type="entry name" value="Potassium Channel Kv1.1, Chain A"/>
    <property type="match status" value="1"/>
</dbReference>
<dbReference type="Pfam" id="PF24681">
    <property type="entry name" value="Kelch_KLHDC2_KLHL20_DRC7"/>
    <property type="match status" value="1"/>
</dbReference>
<feature type="region of interest" description="Disordered" evidence="3">
    <location>
        <begin position="34"/>
        <end position="68"/>
    </location>
</feature>
<gene>
    <name evidence="5" type="primary">KLHL31</name>
    <name evidence="5" type="ORF">BLAG_LOCUS9526</name>
</gene>
<dbReference type="InterPro" id="IPR017096">
    <property type="entry name" value="BTB-kelch_protein"/>
</dbReference>
<evidence type="ECO:0000313" key="5">
    <source>
        <dbReference type="EMBL" id="CAH1248041.1"/>
    </source>
</evidence>
<evidence type="ECO:0000259" key="4">
    <source>
        <dbReference type="PROSITE" id="PS50097"/>
    </source>
</evidence>
<sequence>MASGSGHVSSARMCGMHGMTAFGPALLFGTMAPKKKRGANGKSSRPNSPRPLPNFEHHGKEISSGSHGDRVLQGLNRLRNDRLLCDVTVVCKGKTFDAHRAVLASCSDYFRSNFVGDANNKNSDVFELHGLSVQGVSTVINYAYTGKLHLTVGSVGSTIAAASYLQMPALVKQCCDFLMTDITVESCIDIANIASSYDLKSVKDFAEKYILENFVAFSDGEQFQRLSVDQLCGFLGNDDLLLHPELTVFQIALKWLNHDPNTRMQHVAKVMGHIRFPIIPASDLVQHVQTVPFMMRDPDCQAALVEAMNYHLLPHQQNVLQSRRTKLRSKSRVLVTVGGKPPQLDQPLTRRVNLLDTKTSTWQHLTDMVCKSGHQAAVVMDNFLYVVGGEDQYDASNQAKHSVNTAVRYDPRSNTWVQLAHMNERRTHFHVNAVSGRLLAVGGRNAGGTLSSVEMYDPAKNEWTYVSNLLYPRCCHAGAVHGGLLYIGGGYIGGTYSRSLICYRLSEDSWNDRTSMSQPRGWHNMVTVGEKIIAMGGSQLSGKGDRVDVMHVESYSPLNDQWTTLSPILSGVSTAGAAAVGNKVYVCGGWSESTRQYLKAAQCYDVSRDEWSWAPEMSGPLVAVSAIALTVPVDRVKTGGYQFGTESK</sequence>
<dbReference type="SMART" id="SM00225">
    <property type="entry name" value="BTB"/>
    <property type="match status" value="1"/>
</dbReference>
<dbReference type="Gene3D" id="2.120.10.80">
    <property type="entry name" value="Kelch-type beta propeller"/>
    <property type="match status" value="1"/>
</dbReference>
<dbReference type="SUPFAM" id="SSF54695">
    <property type="entry name" value="POZ domain"/>
    <property type="match status" value="1"/>
</dbReference>